<proteinExistence type="predicted"/>
<dbReference type="GO" id="GO:0005261">
    <property type="term" value="F:monoatomic cation channel activity"/>
    <property type="evidence" value="ECO:0007669"/>
    <property type="project" value="TreeGrafter"/>
</dbReference>
<keyword evidence="3" id="KW-0677">Repeat</keyword>
<accession>A0A0D2LJY2</accession>
<dbReference type="AlphaFoldDB" id="A0A0D2LJY2"/>
<evidence type="ECO:0000259" key="7">
    <source>
        <dbReference type="Pfam" id="PF02010"/>
    </source>
</evidence>
<dbReference type="Pfam" id="PF02010">
    <property type="entry name" value="REJ"/>
    <property type="match status" value="1"/>
</dbReference>
<dbReference type="Proteomes" id="UP000054498">
    <property type="component" value="Unassembled WGS sequence"/>
</dbReference>
<dbReference type="KEGG" id="mng:MNEG_1301"/>
<evidence type="ECO:0000313" key="8">
    <source>
        <dbReference type="EMBL" id="KIZ06649.1"/>
    </source>
</evidence>
<dbReference type="Gene3D" id="2.60.40.10">
    <property type="entry name" value="Immunoglobulins"/>
    <property type="match status" value="1"/>
</dbReference>
<name>A0A0D2LJY2_9CHLO</name>
<evidence type="ECO:0000256" key="1">
    <source>
        <dbReference type="ARBA" id="ARBA00004370"/>
    </source>
</evidence>
<evidence type="ECO:0000256" key="5">
    <source>
        <dbReference type="ARBA" id="ARBA00023136"/>
    </source>
</evidence>
<dbReference type="EMBL" id="KK100346">
    <property type="protein sequence ID" value="KIZ06649.1"/>
    <property type="molecule type" value="Genomic_DNA"/>
</dbReference>
<dbReference type="GeneID" id="25730429"/>
<evidence type="ECO:0000256" key="3">
    <source>
        <dbReference type="ARBA" id="ARBA00022737"/>
    </source>
</evidence>
<dbReference type="InterPro" id="IPR002859">
    <property type="entry name" value="PKD/REJ-like"/>
</dbReference>
<evidence type="ECO:0000256" key="6">
    <source>
        <dbReference type="SAM" id="Phobius"/>
    </source>
</evidence>
<gene>
    <name evidence="8" type="ORF">MNEG_1301</name>
</gene>
<feature type="domain" description="PKD/REJ-like" evidence="7">
    <location>
        <begin position="205"/>
        <end position="369"/>
    </location>
</feature>
<sequence>MADGTSLEVHLAASATLIPGGSLAISDVQQVLVDALAPAYFNGSIAVNACSGSCSPAAPNVVLMAPAVATKACNANEELDITLDARLSTDPSGRPLKSFRWAYTSAVNDTRLDAVIAAVNAQTTAINQAKLEIASADLAAIAVGNYTFNVTATNFLNVSAWATRRVIVAAAGAAPVISIVGPLVQEYQISEGFKVSTTLVPESVCSGSSVVYEWTSADATPWSAIPVGYNRKTLLVPGPIRGAIDGQVNTIKLRAYISGNAGAASEATVQLKALGAPLAARLRGPTGDFKSTATIVLNATDSFDPDDRFNQNPFVFQFDCARDDDRPCFGTAGRGNVQGGVWTIPGGALTVDHNHTFTVTVSKAAFAAASVEWTSDQVTLTGLSVSALDLTIPATLLPRGGWVTVAAKLMLSGQTGVATISVPLNSAPYCAGAASTSCLVLDTKSDTFPGAEFVVSASTFADDGGTSGLTYEFGVVINGQPSPLLIDLASTFKFSNLARGASTLYVRAVDGQGAAITVTRAVIVRDPPAGFNASATIASIDVTRAAATGDPAALNQAAMAIASLAQYGFSSAGNLTVTAEFTTGVDTKAGAVLAASSRALDAKDPESARTTAASAAGVVKAAVLNIGKNLVLSAKVAAKPISPAVASNAVLLLQNGASKSSTVNRGQQQRRSLLQADASAAQAAASALGNVTSAVNDMADMLALGATPADGYLAAGDAGAWVSAANTVGRALNALPLQVGSTAAGVTSAIDKATNAQLQFYGQFVGFCSTVDDSGVETEQPCPAGPVTVGAQFYEDAALFADVRTAAGLPLIANASSLAGLAPASGVVVLAVSGSNNLDASLPCSGACGVRIQLPLTGTAAEVASTAAAAANPAASRRRLHQLVLNATAQLACLRMEAGQTVFAGYPADPTYAVTEVVAASVNATNGLATCTVTRSGTYLLAAFTRAADANTTFQAPSGSTPHAFRTHFAGMDYDALMANITRRDQFKSDIRTAVARAASLVAANVEVANLTRGSVVADVVVYTPSTWTSNQINDFASMITSNPSAVFNAAFLAAYPDITSISVVATTTLPPRQGLTMNQKIGIGVGVGVGVPLVAGAVGFAVLRRRRRMAVEPRGALGGSADQLA</sequence>
<protein>
    <recommendedName>
        <fullName evidence="7">PKD/REJ-like domain-containing protein</fullName>
    </recommendedName>
</protein>
<comment type="subcellular location">
    <subcellularLocation>
        <location evidence="1">Membrane</location>
    </subcellularLocation>
</comment>
<organism evidence="8 9">
    <name type="scientific">Monoraphidium neglectum</name>
    <dbReference type="NCBI Taxonomy" id="145388"/>
    <lineage>
        <taxon>Eukaryota</taxon>
        <taxon>Viridiplantae</taxon>
        <taxon>Chlorophyta</taxon>
        <taxon>core chlorophytes</taxon>
        <taxon>Chlorophyceae</taxon>
        <taxon>CS clade</taxon>
        <taxon>Sphaeropleales</taxon>
        <taxon>Selenastraceae</taxon>
        <taxon>Monoraphidium</taxon>
    </lineage>
</organism>
<keyword evidence="4 6" id="KW-1133">Transmembrane helix</keyword>
<evidence type="ECO:0000313" key="9">
    <source>
        <dbReference type="Proteomes" id="UP000054498"/>
    </source>
</evidence>
<keyword evidence="9" id="KW-1185">Reference proteome</keyword>
<dbReference type="OrthoDB" id="527990at2759"/>
<dbReference type="RefSeq" id="XP_013905668.1">
    <property type="nucleotide sequence ID" value="XM_014050214.1"/>
</dbReference>
<feature type="transmembrane region" description="Helical" evidence="6">
    <location>
        <begin position="1082"/>
        <end position="1104"/>
    </location>
</feature>
<evidence type="ECO:0000256" key="4">
    <source>
        <dbReference type="ARBA" id="ARBA00022989"/>
    </source>
</evidence>
<dbReference type="PANTHER" id="PTHR46730">
    <property type="entry name" value="POLYCYSTIN-1"/>
    <property type="match status" value="1"/>
</dbReference>
<reference evidence="8 9" key="1">
    <citation type="journal article" date="2013" name="BMC Genomics">
        <title>Reconstruction of the lipid metabolism for the microalga Monoraphidium neglectum from its genome sequence reveals characteristics suitable for biofuel production.</title>
        <authorList>
            <person name="Bogen C."/>
            <person name="Al-Dilaimi A."/>
            <person name="Albersmeier A."/>
            <person name="Wichmann J."/>
            <person name="Grundmann M."/>
            <person name="Rupp O."/>
            <person name="Lauersen K.J."/>
            <person name="Blifernez-Klassen O."/>
            <person name="Kalinowski J."/>
            <person name="Goesmann A."/>
            <person name="Mussgnug J.H."/>
            <person name="Kruse O."/>
        </authorList>
    </citation>
    <scope>NUCLEOTIDE SEQUENCE [LARGE SCALE GENOMIC DNA]</scope>
    <source>
        <strain evidence="8 9">SAG 48.87</strain>
    </source>
</reference>
<dbReference type="GO" id="GO:0006816">
    <property type="term" value="P:calcium ion transport"/>
    <property type="evidence" value="ECO:0007669"/>
    <property type="project" value="TreeGrafter"/>
</dbReference>
<dbReference type="PANTHER" id="PTHR46730:SF1">
    <property type="entry name" value="PLAT DOMAIN-CONTAINING PROTEIN"/>
    <property type="match status" value="1"/>
</dbReference>
<dbReference type="InterPro" id="IPR013783">
    <property type="entry name" value="Ig-like_fold"/>
</dbReference>
<evidence type="ECO:0000256" key="2">
    <source>
        <dbReference type="ARBA" id="ARBA00022692"/>
    </source>
</evidence>
<keyword evidence="2 6" id="KW-0812">Transmembrane</keyword>
<dbReference type="GO" id="GO:0005886">
    <property type="term" value="C:plasma membrane"/>
    <property type="evidence" value="ECO:0007669"/>
    <property type="project" value="TreeGrafter"/>
</dbReference>
<keyword evidence="5 6" id="KW-0472">Membrane</keyword>